<reference evidence="1 2" key="1">
    <citation type="submission" date="2019-03" db="EMBL/GenBank/DDBJ databases">
        <title>Single cell metagenomics reveals metabolic interactions within the superorganism composed of flagellate Streblomastix strix and complex community of Bacteroidetes bacteria on its surface.</title>
        <authorList>
            <person name="Treitli S.C."/>
            <person name="Kolisko M."/>
            <person name="Husnik F."/>
            <person name="Keeling P."/>
            <person name="Hampl V."/>
        </authorList>
    </citation>
    <scope>NUCLEOTIDE SEQUENCE [LARGE SCALE GENOMIC DNA]</scope>
    <source>
        <strain evidence="1">ST1C</strain>
    </source>
</reference>
<evidence type="ECO:0000313" key="2">
    <source>
        <dbReference type="Proteomes" id="UP000324800"/>
    </source>
</evidence>
<sequence>MLFQIQGIQSEKIDEVALQQLMKKPQTTIRKERKEEPIFKLDIILRYLQQQFESNRELDEQEHLGCTVASIMAFSELRLAEIHRDSVTKEKKGAWSLHTPKYKGIRGAVSQTFRPLLNKAVCPTTWISPWQKALHAGMNSVGIEKKETVTSFRKSAITKGIDQGATRQEIVRFSMYADGSGIVQGHYDRNLNDRIRERLSNFE</sequence>
<accession>A0A5J4TUJ5</accession>
<name>A0A5J4TUJ5_9EUKA</name>
<evidence type="ECO:0008006" key="3">
    <source>
        <dbReference type="Google" id="ProtNLM"/>
    </source>
</evidence>
<dbReference type="Proteomes" id="UP000324800">
    <property type="component" value="Unassembled WGS sequence"/>
</dbReference>
<evidence type="ECO:0000313" key="1">
    <source>
        <dbReference type="EMBL" id="KAA6361075.1"/>
    </source>
</evidence>
<protein>
    <recommendedName>
        <fullName evidence="3">Tyr recombinase domain-containing protein</fullName>
    </recommendedName>
</protein>
<gene>
    <name evidence="1" type="ORF">EZS28_043398</name>
</gene>
<organism evidence="1 2">
    <name type="scientific">Streblomastix strix</name>
    <dbReference type="NCBI Taxonomy" id="222440"/>
    <lineage>
        <taxon>Eukaryota</taxon>
        <taxon>Metamonada</taxon>
        <taxon>Preaxostyla</taxon>
        <taxon>Oxymonadida</taxon>
        <taxon>Streblomastigidae</taxon>
        <taxon>Streblomastix</taxon>
    </lineage>
</organism>
<dbReference type="AlphaFoldDB" id="A0A5J4TUJ5"/>
<proteinExistence type="predicted"/>
<dbReference type="EMBL" id="SNRW01026059">
    <property type="protein sequence ID" value="KAA6361075.1"/>
    <property type="molecule type" value="Genomic_DNA"/>
</dbReference>
<comment type="caution">
    <text evidence="1">The sequence shown here is derived from an EMBL/GenBank/DDBJ whole genome shotgun (WGS) entry which is preliminary data.</text>
</comment>